<reference evidence="2 5" key="2">
    <citation type="submission" date="2023-11" db="EMBL/GenBank/DDBJ databases">
        <title>Plant-associative lifestyle of Vibrio porteresiae and its evolutionary dynamics.</title>
        <authorList>
            <person name="Rameshkumar N."/>
            <person name="Kirti K."/>
        </authorList>
    </citation>
    <scope>NUCLEOTIDE SEQUENCE [LARGE SCALE GENOMIC DNA]</scope>
    <source>
        <strain evidence="2 5">MSSRF38</strain>
    </source>
</reference>
<evidence type="ECO:0000259" key="1">
    <source>
        <dbReference type="Pfam" id="PF00561"/>
    </source>
</evidence>
<dbReference type="Pfam" id="PF00561">
    <property type="entry name" value="Abhydrolase_1"/>
    <property type="match status" value="1"/>
</dbReference>
<keyword evidence="3" id="KW-0378">Hydrolase</keyword>
<dbReference type="EMBL" id="FXXI01000001">
    <property type="protein sequence ID" value="SMR99595.1"/>
    <property type="molecule type" value="Genomic_DNA"/>
</dbReference>
<name>A0A1Y6IPL2_9VIBR</name>
<dbReference type="AlphaFoldDB" id="A0A1Y6IPL2"/>
<feature type="domain" description="AB hydrolase-1" evidence="1">
    <location>
        <begin position="29"/>
        <end position="145"/>
    </location>
</feature>
<dbReference type="PRINTS" id="PR00111">
    <property type="entry name" value="ABHYDROLASE"/>
</dbReference>
<dbReference type="PANTHER" id="PTHR43798:SF33">
    <property type="entry name" value="HYDROLASE, PUTATIVE (AFU_ORTHOLOGUE AFUA_2G14860)-RELATED"/>
    <property type="match status" value="1"/>
</dbReference>
<dbReference type="GO" id="GO:0016020">
    <property type="term" value="C:membrane"/>
    <property type="evidence" value="ECO:0007669"/>
    <property type="project" value="TreeGrafter"/>
</dbReference>
<dbReference type="EMBL" id="JAWRCO010000001">
    <property type="protein sequence ID" value="MDW6003613.1"/>
    <property type="molecule type" value="Genomic_DNA"/>
</dbReference>
<dbReference type="PANTHER" id="PTHR43798">
    <property type="entry name" value="MONOACYLGLYCEROL LIPASE"/>
    <property type="match status" value="1"/>
</dbReference>
<dbReference type="GO" id="GO:0050357">
    <property type="term" value="F:tropinesterase activity"/>
    <property type="evidence" value="ECO:0007669"/>
    <property type="project" value="UniProtKB-EC"/>
</dbReference>
<dbReference type="EC" id="3.1.1.10" evidence="3"/>
<accession>A0A1Y6IPL2</accession>
<dbReference type="SUPFAM" id="SSF53474">
    <property type="entry name" value="alpha/beta-Hydrolases"/>
    <property type="match status" value="1"/>
</dbReference>
<gene>
    <name evidence="2" type="ORF">SBX37_12210</name>
    <name evidence="3" type="ORF">VIM7927_00822</name>
</gene>
<protein>
    <submittedName>
        <fullName evidence="2">Alpha/beta hydrolase</fullName>
    </submittedName>
    <submittedName>
        <fullName evidence="3">Tropinesterase</fullName>
        <ecNumber evidence="3">3.1.1.10</ecNumber>
    </submittedName>
</protein>
<evidence type="ECO:0000313" key="4">
    <source>
        <dbReference type="Proteomes" id="UP000196125"/>
    </source>
</evidence>
<evidence type="ECO:0000313" key="2">
    <source>
        <dbReference type="EMBL" id="MDW6003613.1"/>
    </source>
</evidence>
<dbReference type="Proteomes" id="UP000196125">
    <property type="component" value="Unassembled WGS sequence"/>
</dbReference>
<sequence>MLEQHCYHVSGRDVAVIETGNRRSAACSVVLLHGWLDNAASFTSVMTSMAHQISPNIHLCAVDLPGHGLSGHKNSDNFYSFHDYIDDVHQFLVTLSAKKKILVGHSLGGLIASCYSAAFPEFVDGLFLIESIGPLAESAENSVLRLRNGVNSRVRIRRKPRRGYDSYDTALQVRAVHSELPEALVAPIVERGIGLQDGQWMWRADPKLSSQSLYRMSEAHAEAVLAAIQCPFQVVLGSHGYSSLKTYSRAVLPGQTDIQQVAGGHHCHLEHPEQVGELLSQFIMKIDETTFS</sequence>
<dbReference type="InterPro" id="IPR029058">
    <property type="entry name" value="AB_hydrolase_fold"/>
</dbReference>
<dbReference type="Proteomes" id="UP001283366">
    <property type="component" value="Unassembled WGS sequence"/>
</dbReference>
<dbReference type="InterPro" id="IPR000073">
    <property type="entry name" value="AB_hydrolase_1"/>
</dbReference>
<reference evidence="3 4" key="1">
    <citation type="submission" date="2017-05" db="EMBL/GenBank/DDBJ databases">
        <authorList>
            <person name="Song R."/>
            <person name="Chenine A.L."/>
            <person name="Ruprecht R.M."/>
        </authorList>
    </citation>
    <scope>NUCLEOTIDE SEQUENCE [LARGE SCALE GENOMIC DNA]</scope>
    <source>
        <strain evidence="3 4">CECT 7927</strain>
    </source>
</reference>
<proteinExistence type="predicted"/>
<keyword evidence="5" id="KW-1185">Reference proteome</keyword>
<dbReference type="Gene3D" id="3.40.50.1820">
    <property type="entry name" value="alpha/beta hydrolase"/>
    <property type="match status" value="1"/>
</dbReference>
<dbReference type="OrthoDB" id="149912at2"/>
<dbReference type="InterPro" id="IPR050266">
    <property type="entry name" value="AB_hydrolase_sf"/>
</dbReference>
<evidence type="ECO:0000313" key="3">
    <source>
        <dbReference type="EMBL" id="SMR99595.1"/>
    </source>
</evidence>
<evidence type="ECO:0000313" key="5">
    <source>
        <dbReference type="Proteomes" id="UP001283366"/>
    </source>
</evidence>
<organism evidence="3 4">
    <name type="scientific">Vibrio mangrovi</name>
    <dbReference type="NCBI Taxonomy" id="474394"/>
    <lineage>
        <taxon>Bacteria</taxon>
        <taxon>Pseudomonadati</taxon>
        <taxon>Pseudomonadota</taxon>
        <taxon>Gammaproteobacteria</taxon>
        <taxon>Vibrionales</taxon>
        <taxon>Vibrionaceae</taxon>
        <taxon>Vibrio</taxon>
    </lineage>
</organism>